<accession>A0A0A2MDP0</accession>
<organism evidence="2 3">
    <name type="scientific">Flavobacterium rivuli WB 3.3-2 = DSM 21788</name>
    <dbReference type="NCBI Taxonomy" id="1121895"/>
    <lineage>
        <taxon>Bacteria</taxon>
        <taxon>Pseudomonadati</taxon>
        <taxon>Bacteroidota</taxon>
        <taxon>Flavobacteriia</taxon>
        <taxon>Flavobacteriales</taxon>
        <taxon>Flavobacteriaceae</taxon>
        <taxon>Flavobacterium</taxon>
    </lineage>
</organism>
<dbReference type="EMBL" id="JRLX01000010">
    <property type="protein sequence ID" value="KGO86420.1"/>
    <property type="molecule type" value="Genomic_DNA"/>
</dbReference>
<gene>
    <name evidence="2" type="ORF">Q765_11105</name>
</gene>
<evidence type="ECO:0000313" key="2">
    <source>
        <dbReference type="EMBL" id="KGO86420.1"/>
    </source>
</evidence>
<dbReference type="Proteomes" id="UP000030152">
    <property type="component" value="Unassembled WGS sequence"/>
</dbReference>
<dbReference type="RefSeq" id="WP_020213768.1">
    <property type="nucleotide sequence ID" value="NZ_JRLX01000010.1"/>
</dbReference>
<feature type="signal peptide" evidence="1">
    <location>
        <begin position="1"/>
        <end position="19"/>
    </location>
</feature>
<proteinExistence type="predicted"/>
<evidence type="ECO:0000256" key="1">
    <source>
        <dbReference type="SAM" id="SignalP"/>
    </source>
</evidence>
<keyword evidence="3" id="KW-1185">Reference proteome</keyword>
<protein>
    <recommendedName>
        <fullName evidence="4">PsbP C-terminal domain-containing protein</fullName>
    </recommendedName>
</protein>
<name>A0A0A2MDP0_9FLAO</name>
<evidence type="ECO:0008006" key="4">
    <source>
        <dbReference type="Google" id="ProtNLM"/>
    </source>
</evidence>
<sequence length="176" mass="20319">MKKNLLVTLLFLLAATSFAQSRKQTIVTPLPDEYTFKVGSDENLGNMHVIQSIPQDEQPDKWTLLLNNTVIKHISDLTPTGIIEMYKKSTREEASNARFTVIESKPKVKDKSVYVIFKVEIPRFHYDPQPQSRLYYIVQGDSELFVNYVAVKSPTLDKAFENKWVKVFKASKLEYK</sequence>
<dbReference type="AlphaFoldDB" id="A0A0A2MDP0"/>
<comment type="caution">
    <text evidence="2">The sequence shown here is derived from an EMBL/GenBank/DDBJ whole genome shotgun (WGS) entry which is preliminary data.</text>
</comment>
<dbReference type="OrthoDB" id="645785at2"/>
<feature type="chain" id="PRO_5001992190" description="PsbP C-terminal domain-containing protein" evidence="1">
    <location>
        <begin position="20"/>
        <end position="176"/>
    </location>
</feature>
<keyword evidence="1" id="KW-0732">Signal</keyword>
<dbReference type="STRING" id="1121895.GCA_000378485_02600"/>
<evidence type="ECO:0000313" key="3">
    <source>
        <dbReference type="Proteomes" id="UP000030152"/>
    </source>
</evidence>
<dbReference type="eggNOG" id="ENOG502ZJTK">
    <property type="taxonomic scope" value="Bacteria"/>
</dbReference>
<reference evidence="2 3" key="1">
    <citation type="submission" date="2013-09" db="EMBL/GenBank/DDBJ databases">
        <authorList>
            <person name="Zeng Z."/>
            <person name="Chen C."/>
        </authorList>
    </citation>
    <scope>NUCLEOTIDE SEQUENCE [LARGE SCALE GENOMIC DNA]</scope>
    <source>
        <strain evidence="2 3">WB 3.3-2</strain>
    </source>
</reference>